<name>A0A6C0QV88_9BACL</name>
<dbReference type="RefSeq" id="WP_172423407.1">
    <property type="nucleotide sequence ID" value="NZ_CP019717.1"/>
</dbReference>
<evidence type="ECO:0000313" key="1">
    <source>
        <dbReference type="EMBL" id="QHZ52136.1"/>
    </source>
</evidence>
<gene>
    <name evidence="1" type="ORF">ERICV_03022</name>
</gene>
<organism evidence="1 2">
    <name type="scientific">Paenibacillus larvae subsp. larvae</name>
    <dbReference type="NCBI Taxonomy" id="147375"/>
    <lineage>
        <taxon>Bacteria</taxon>
        <taxon>Bacillati</taxon>
        <taxon>Bacillota</taxon>
        <taxon>Bacilli</taxon>
        <taxon>Bacillales</taxon>
        <taxon>Paenibacillaceae</taxon>
        <taxon>Paenibacillus</taxon>
    </lineage>
</organism>
<protein>
    <submittedName>
        <fullName evidence="1">Uncharacterized protein</fullName>
    </submittedName>
</protein>
<dbReference type="AlphaFoldDB" id="A0A6C0QV88"/>
<reference evidence="1 2" key="1">
    <citation type="journal article" date="2020" name="Int. J. Med. Microbiol.">
        <title>Discovery of Paenibacillus larvae ERIC V: Phenotypic and genomic comparison to genotypes ERIC I-IV reveal different inventories of virulence factors which correlate with epidemiological prevalences of American Foulbrood.</title>
        <authorList>
            <person name="Beims H."/>
            <person name="Bunk B."/>
            <person name="Erler S."/>
            <person name="Mohr K.I."/>
            <person name="Sproer C."/>
            <person name="Pradella S."/>
            <person name="Gunther G."/>
            <person name="Rohde M."/>
            <person name="von der Ohe W."/>
            <person name="Steinert M."/>
        </authorList>
    </citation>
    <scope>NUCLEOTIDE SEQUENCE [LARGE SCALE GENOMIC DNA]</scope>
    <source>
        <strain evidence="1">Eric_V</strain>
    </source>
</reference>
<dbReference type="Proteomes" id="UP000464330">
    <property type="component" value="Chromosome"/>
</dbReference>
<sequence>MAAKGQIKVPRLSMDAKKILTKWAHRVLRETPDFDISECATIQCGLDWGIFQKEMYGSSGWDDFMEKMHTFMKRTDEFYQSEDLEFYEVDLLNIEIERIYK</sequence>
<dbReference type="EMBL" id="CP019717">
    <property type="protein sequence ID" value="QHZ52136.1"/>
    <property type="molecule type" value="Genomic_DNA"/>
</dbReference>
<proteinExistence type="predicted"/>
<evidence type="ECO:0000313" key="2">
    <source>
        <dbReference type="Proteomes" id="UP000464330"/>
    </source>
</evidence>
<accession>A0A6C0QV88</accession>